<dbReference type="InterPro" id="IPR001969">
    <property type="entry name" value="Aspartic_peptidase_AS"/>
</dbReference>
<proteinExistence type="predicted"/>
<evidence type="ECO:0000313" key="3">
    <source>
        <dbReference type="EMBL" id="KXB30539.1"/>
    </source>
</evidence>
<gene>
    <name evidence="3" type="ORF">AT959_14525</name>
</gene>
<accession>A0A133XHV9</accession>
<dbReference type="GO" id="GO:0006508">
    <property type="term" value="P:proteolysis"/>
    <property type="evidence" value="ECO:0007669"/>
    <property type="project" value="InterPro"/>
</dbReference>
<dbReference type="EMBL" id="LODL01000021">
    <property type="protein sequence ID" value="KXB30539.1"/>
    <property type="molecule type" value="Genomic_DNA"/>
</dbReference>
<organism evidence="3 4">
    <name type="scientific">Dechloromonas denitrificans</name>
    <dbReference type="NCBI Taxonomy" id="281362"/>
    <lineage>
        <taxon>Bacteria</taxon>
        <taxon>Pseudomonadati</taxon>
        <taxon>Pseudomonadota</taxon>
        <taxon>Betaproteobacteria</taxon>
        <taxon>Rhodocyclales</taxon>
        <taxon>Azonexaceae</taxon>
        <taxon>Dechloromonas</taxon>
    </lineage>
</organism>
<keyword evidence="4" id="KW-1185">Reference proteome</keyword>
<evidence type="ECO:0000313" key="4">
    <source>
        <dbReference type="Proteomes" id="UP000070186"/>
    </source>
</evidence>
<dbReference type="NCBIfam" id="TIGR00696">
    <property type="entry name" value="wecG_tagA_cpsF"/>
    <property type="match status" value="1"/>
</dbReference>
<dbReference type="PANTHER" id="PTHR34136:SF1">
    <property type="entry name" value="UDP-N-ACETYL-D-MANNOSAMINURONIC ACID TRANSFERASE"/>
    <property type="match status" value="1"/>
</dbReference>
<dbReference type="GO" id="GO:0004190">
    <property type="term" value="F:aspartic-type endopeptidase activity"/>
    <property type="evidence" value="ECO:0007669"/>
    <property type="project" value="InterPro"/>
</dbReference>
<reference evidence="3 4" key="1">
    <citation type="submission" date="2015-12" db="EMBL/GenBank/DDBJ databases">
        <title>Nitrous oxide reduction kinetics distinguish bacteria harboring typical versus atypical NosZ.</title>
        <authorList>
            <person name="Yoon S."/>
            <person name="Nissen S."/>
            <person name="Park D."/>
            <person name="Sanford R.A."/>
            <person name="Loeffler F.E."/>
        </authorList>
    </citation>
    <scope>NUCLEOTIDE SEQUENCE [LARGE SCALE GENOMIC DNA]</scope>
    <source>
        <strain evidence="3 4">ATCC BAA-841</strain>
    </source>
</reference>
<dbReference type="Proteomes" id="UP000070186">
    <property type="component" value="Unassembled WGS sequence"/>
</dbReference>
<dbReference type="CDD" id="cd06533">
    <property type="entry name" value="Glyco_transf_WecG_TagA"/>
    <property type="match status" value="1"/>
</dbReference>
<dbReference type="InterPro" id="IPR004629">
    <property type="entry name" value="WecG_TagA_CpsF"/>
</dbReference>
<dbReference type="PROSITE" id="PS00141">
    <property type="entry name" value="ASP_PROTEASE"/>
    <property type="match status" value="1"/>
</dbReference>
<dbReference type="PANTHER" id="PTHR34136">
    <property type="match status" value="1"/>
</dbReference>
<protein>
    <submittedName>
        <fullName evidence="3">N-acetyl-mannosamine transferase</fullName>
    </submittedName>
</protein>
<keyword evidence="1" id="KW-0328">Glycosyltransferase</keyword>
<sequence>MVNLGQKIQMFGITIDSLDMAGSVDVLAYWLRADARTCRYVVTPNVDHVVKLETQRPFREAYKDAALVLADGRPVVMASKMFGKPLPGTVPGSDLVPAIFDRFESDGIDGLSVFLLGAAPGVAERAAAHIHAKWPRVKVIASLSPSFGFEKNDVECEEVCRAIADSGADLLVVGLGAPKQELWVHKYAKQLPVKVALCVGATIDFLAGEKPRAPMWMRKCGVEWLHRAASEPRRLAGRYFKDALVFPQILFKEWRTTR</sequence>
<name>A0A133XHV9_9RHOO</name>
<dbReference type="Pfam" id="PF03808">
    <property type="entry name" value="Glyco_tran_WecG"/>
    <property type="match status" value="1"/>
</dbReference>
<keyword evidence="2 3" id="KW-0808">Transferase</keyword>
<comment type="caution">
    <text evidence="3">The sequence shown here is derived from an EMBL/GenBank/DDBJ whole genome shotgun (WGS) entry which is preliminary data.</text>
</comment>
<evidence type="ECO:0000256" key="1">
    <source>
        <dbReference type="ARBA" id="ARBA00022676"/>
    </source>
</evidence>
<dbReference type="AlphaFoldDB" id="A0A133XHV9"/>
<evidence type="ECO:0000256" key="2">
    <source>
        <dbReference type="ARBA" id="ARBA00022679"/>
    </source>
</evidence>
<dbReference type="STRING" id="281362.AT959_14525"/>
<dbReference type="GO" id="GO:0016758">
    <property type="term" value="F:hexosyltransferase activity"/>
    <property type="evidence" value="ECO:0007669"/>
    <property type="project" value="TreeGrafter"/>
</dbReference>